<dbReference type="PANTHER" id="PTHR13284">
    <property type="entry name" value="GH01354P"/>
    <property type="match status" value="1"/>
</dbReference>
<feature type="region of interest" description="Disordered" evidence="1">
    <location>
        <begin position="192"/>
        <end position="256"/>
    </location>
</feature>
<feature type="compositionally biased region" description="Polar residues" evidence="1">
    <location>
        <begin position="367"/>
        <end position="382"/>
    </location>
</feature>
<feature type="compositionally biased region" description="Basic and acidic residues" evidence="1">
    <location>
        <begin position="194"/>
        <end position="203"/>
    </location>
</feature>
<feature type="compositionally biased region" description="Polar residues" evidence="1">
    <location>
        <begin position="631"/>
        <end position="664"/>
    </location>
</feature>
<dbReference type="FunFam" id="3.30.1330.30:FF:000004">
    <property type="entry name" value="selenocysteine insertion sequence-binding protein 2"/>
    <property type="match status" value="1"/>
</dbReference>
<evidence type="ECO:0000313" key="4">
    <source>
        <dbReference type="RefSeq" id="XP_019622383.1"/>
    </source>
</evidence>
<feature type="compositionally biased region" description="Polar residues" evidence="1">
    <location>
        <begin position="1177"/>
        <end position="1196"/>
    </location>
</feature>
<feature type="compositionally biased region" description="Basic and acidic residues" evidence="1">
    <location>
        <begin position="588"/>
        <end position="609"/>
    </location>
</feature>
<feature type="region of interest" description="Disordered" evidence="1">
    <location>
        <begin position="78"/>
        <end position="175"/>
    </location>
</feature>
<feature type="region of interest" description="Disordered" evidence="1">
    <location>
        <begin position="998"/>
        <end position="1067"/>
    </location>
</feature>
<dbReference type="GeneID" id="109468563"/>
<feature type="region of interest" description="Disordered" evidence="1">
    <location>
        <begin position="540"/>
        <end position="709"/>
    </location>
</feature>
<keyword evidence="3" id="KW-1185">Reference proteome</keyword>
<dbReference type="GO" id="GO:1990904">
    <property type="term" value="C:ribonucleoprotein complex"/>
    <property type="evidence" value="ECO:0007669"/>
    <property type="project" value="TreeGrafter"/>
</dbReference>
<feature type="region of interest" description="Disordered" evidence="1">
    <location>
        <begin position="1126"/>
        <end position="1257"/>
    </location>
</feature>
<feature type="compositionally biased region" description="Acidic residues" evidence="1">
    <location>
        <begin position="682"/>
        <end position="693"/>
    </location>
</feature>
<feature type="region of interest" description="Disordered" evidence="1">
    <location>
        <begin position="295"/>
        <end position="455"/>
    </location>
</feature>
<feature type="domain" description="Ribosomal protein eL8/eL30/eS12/Gadd45" evidence="2">
    <location>
        <begin position="813"/>
        <end position="904"/>
    </location>
</feature>
<feature type="compositionally biased region" description="Low complexity" evidence="1">
    <location>
        <begin position="749"/>
        <end position="762"/>
    </location>
</feature>
<evidence type="ECO:0000256" key="1">
    <source>
        <dbReference type="SAM" id="MobiDB-lite"/>
    </source>
</evidence>
<protein>
    <submittedName>
        <fullName evidence="4">Selenocysteine insertion sequence-binding protein 2-like isoform X1</fullName>
    </submittedName>
</protein>
<gene>
    <name evidence="4" type="primary">LOC109468563</name>
</gene>
<sequence length="1257" mass="137410">MSHGENIASQVSQLSAEVEPFVPSALALPTSDPSGGAQPHVLPRYVTSCYPFVQPPEVTTEGYVQEVRWPSSVPNPQYNPYPPLSPQPPLPHYYPPHNTPPPPGPFLPHPSPYPPPLYAGYPPPPHLYPPPYGTRSPTQQVTKQKTRRRSGSRSVQTKSIAVQKEASSNSPVHNRHRTIILVDASQQTDFPDDIADKSLRDKPSPLLRKSKARRLASRRPQDPSSTDSEEDEGGIDSDSGYSSPKHGRNQSANSSTSEAATGTCFVQQPGAPLDYAGYIPPHYYQAYGFAHPHNTHVGLTHPPPPPGTMIRQETASPRGRGRGRGVWGQAPPPPPGETKGKWRQRKRSPKNSGGREREEHPELDGSTLPSSTPRSVASSDAESLQFHDEMEFPSLGAPQQSSTQNPPAPMSYSAILQTAAQPKQLPGPQEPLNPATVVSTPVEVKKEGKNARKKRKKALLAAKAAAEEYSEITQEQSKLQEIQKKASGKKSKQPMQLDLGDMLAALEKRQQELKLKTAAAPAKTAAVSTGTVPVQVATTDNKQWSGKKEASHVSMPHNPLDSHAPLVKRGKERETPHKKKPSALKKVILKEREDKKMQKLMEDQAHSDAETGEVPSSTACYIPFSMEDSDGGTSQEGENATNSPLSAKFDQITQDGNAAATTDTLKPIELTKSSGNTAMEDFHDDDDDDDDWEKEPKTMSAPEPKEEEYYGALSQDDHSFRGSMSLSATGSELSPLSQAMSPINFSPLSSASPLSSGTGSPLCAPSPIGPKIHSRRFREYCNQVLDKEIDATVTMLLQDLVRFQDRQYHKDPIKAKAKRRIVMGLREVTKHLKLRKLKCIIIAPNLEKIQSKGGLDDAIETILNLCMEQDVPFVFALGRKALGRAVNKLVPVSVVGVFNYDGAEEHFKTMVELTTQARNAYIDMVTIYRQEWEQMQAMRNSGQPIYPAHLGHSRNPSAASAVSFSSVLSETISECHPEHDGDIEGPKIKVEEARVTEEVKVKGQVESPKQEVMKAEPTKEHSESENNMESESYSDRGDVESESSEGPGSESRRSELTEFPPAYDDVLTSSAATTVVNGAESEVTDVVEEDGDDVLNTSCSSSKLRVLDTGRIESWVVEATQCVEKLDLDQHAEEKTDPDQKKESTRVEIKVTTDQDASKELGADSKPDVDTRPGSKVTPTKQMDSSTADEQNTANCDLSELKRNVQLHPEGGEVSEERDTIASTDEDTRAGQTGALREPTEETGNSDGTVPMEINAR</sequence>
<accession>A0A6P4YD76</accession>
<dbReference type="Gene3D" id="3.30.1330.30">
    <property type="match status" value="1"/>
</dbReference>
<dbReference type="Proteomes" id="UP000515135">
    <property type="component" value="Unplaced"/>
</dbReference>
<reference evidence="4" key="1">
    <citation type="submission" date="2025-08" db="UniProtKB">
        <authorList>
            <consortium name="RefSeq"/>
        </authorList>
    </citation>
    <scope>IDENTIFICATION</scope>
    <source>
        <tissue evidence="4">Gonad</tissue>
    </source>
</reference>
<dbReference type="OrthoDB" id="263617at2759"/>
<dbReference type="AlphaFoldDB" id="A0A6P4YD76"/>
<dbReference type="InterPro" id="IPR029064">
    <property type="entry name" value="Ribosomal_eL30-like_sf"/>
</dbReference>
<dbReference type="GO" id="GO:0035368">
    <property type="term" value="F:selenocysteine insertion sequence binding"/>
    <property type="evidence" value="ECO:0007669"/>
    <property type="project" value="InterPro"/>
</dbReference>
<dbReference type="GO" id="GO:0043021">
    <property type="term" value="F:ribonucleoprotein complex binding"/>
    <property type="evidence" value="ECO:0007669"/>
    <property type="project" value="TreeGrafter"/>
</dbReference>
<organism evidence="3 4">
    <name type="scientific">Branchiostoma belcheri</name>
    <name type="common">Amphioxus</name>
    <dbReference type="NCBI Taxonomy" id="7741"/>
    <lineage>
        <taxon>Eukaryota</taxon>
        <taxon>Metazoa</taxon>
        <taxon>Chordata</taxon>
        <taxon>Cephalochordata</taxon>
        <taxon>Leptocardii</taxon>
        <taxon>Amphioxiformes</taxon>
        <taxon>Branchiostomatidae</taxon>
        <taxon>Branchiostoma</taxon>
    </lineage>
</organism>
<feature type="region of interest" description="Disordered" evidence="1">
    <location>
        <begin position="749"/>
        <end position="768"/>
    </location>
</feature>
<dbReference type="PANTHER" id="PTHR13284:SF4">
    <property type="entry name" value="C2H2-TYPE DOMAIN-CONTAINING PROTEIN"/>
    <property type="match status" value="1"/>
</dbReference>
<feature type="compositionally biased region" description="Basic and acidic residues" evidence="1">
    <location>
        <begin position="1126"/>
        <end position="1173"/>
    </location>
</feature>
<dbReference type="GO" id="GO:0005739">
    <property type="term" value="C:mitochondrion"/>
    <property type="evidence" value="ECO:0007669"/>
    <property type="project" value="TreeGrafter"/>
</dbReference>
<dbReference type="InterPro" id="IPR040051">
    <property type="entry name" value="SECISBP2"/>
</dbReference>
<feature type="compositionally biased region" description="Basic and acidic residues" evidence="1">
    <location>
        <begin position="998"/>
        <end position="1024"/>
    </location>
</feature>
<feature type="compositionally biased region" description="Polar residues" evidence="1">
    <location>
        <begin position="152"/>
        <end position="172"/>
    </location>
</feature>
<dbReference type="KEGG" id="bbel:109468563"/>
<dbReference type="GO" id="GO:0003730">
    <property type="term" value="F:mRNA 3'-UTR binding"/>
    <property type="evidence" value="ECO:0007669"/>
    <property type="project" value="TreeGrafter"/>
</dbReference>
<dbReference type="SUPFAM" id="SSF55315">
    <property type="entry name" value="L30e-like"/>
    <property type="match status" value="1"/>
</dbReference>
<feature type="compositionally biased region" description="Pro residues" evidence="1">
    <location>
        <begin position="78"/>
        <end position="132"/>
    </location>
</feature>
<proteinExistence type="predicted"/>
<name>A0A6P4YD76_BRABE</name>
<dbReference type="InterPro" id="IPR004038">
    <property type="entry name" value="Ribosomal_eL8/eL30/eS12/Gad45"/>
</dbReference>
<dbReference type="GO" id="GO:0001514">
    <property type="term" value="P:selenocysteine incorporation"/>
    <property type="evidence" value="ECO:0007669"/>
    <property type="project" value="UniProtKB-ARBA"/>
</dbReference>
<evidence type="ECO:0000313" key="3">
    <source>
        <dbReference type="Proteomes" id="UP000515135"/>
    </source>
</evidence>
<dbReference type="RefSeq" id="XP_019622383.1">
    <property type="nucleotide sequence ID" value="XM_019766824.1"/>
</dbReference>
<dbReference type="Pfam" id="PF01248">
    <property type="entry name" value="Ribosomal_L7Ae"/>
    <property type="match status" value="1"/>
</dbReference>
<feature type="compositionally biased region" description="Basic residues" evidence="1">
    <location>
        <begin position="208"/>
        <end position="217"/>
    </location>
</feature>
<evidence type="ECO:0000259" key="2">
    <source>
        <dbReference type="Pfam" id="PF01248"/>
    </source>
</evidence>
<feature type="compositionally biased region" description="Basic and acidic residues" evidence="1">
    <location>
        <begin position="353"/>
        <end position="363"/>
    </location>
</feature>